<comment type="function">
    <text evidence="2">Repressor of jasmonate responses.</text>
</comment>
<dbReference type="GO" id="GO:0005634">
    <property type="term" value="C:nucleus"/>
    <property type="evidence" value="ECO:0007669"/>
    <property type="project" value="UniProtKB-SubCell"/>
</dbReference>
<protein>
    <recommendedName>
        <fullName evidence="2">Protein TIFY</fullName>
    </recommendedName>
    <alternativeName>
        <fullName evidence="2">Jasmonate ZIM domain-containing protein</fullName>
    </alternativeName>
</protein>
<comment type="caution">
    <text evidence="5">The sequence shown here is derived from an EMBL/GenBank/DDBJ whole genome shotgun (WGS) entry which is preliminary data.</text>
</comment>
<keyword evidence="2" id="KW-0539">Nucleus</keyword>
<reference evidence="5" key="1">
    <citation type="submission" date="2022-08" db="EMBL/GenBank/DDBJ databases">
        <authorList>
            <person name="Gutierrez-Valencia J."/>
        </authorList>
    </citation>
    <scope>NUCLEOTIDE SEQUENCE</scope>
</reference>
<dbReference type="InterPro" id="IPR010399">
    <property type="entry name" value="Tify_dom"/>
</dbReference>
<feature type="region of interest" description="Disordered" evidence="3">
    <location>
        <begin position="281"/>
        <end position="310"/>
    </location>
</feature>
<feature type="region of interest" description="Disordered" evidence="3">
    <location>
        <begin position="59"/>
        <end position="79"/>
    </location>
</feature>
<organism evidence="5 6">
    <name type="scientific">Linum tenue</name>
    <dbReference type="NCBI Taxonomy" id="586396"/>
    <lineage>
        <taxon>Eukaryota</taxon>
        <taxon>Viridiplantae</taxon>
        <taxon>Streptophyta</taxon>
        <taxon>Embryophyta</taxon>
        <taxon>Tracheophyta</taxon>
        <taxon>Spermatophyta</taxon>
        <taxon>Magnoliopsida</taxon>
        <taxon>eudicotyledons</taxon>
        <taxon>Gunneridae</taxon>
        <taxon>Pentapetalae</taxon>
        <taxon>rosids</taxon>
        <taxon>fabids</taxon>
        <taxon>Malpighiales</taxon>
        <taxon>Linaceae</taxon>
        <taxon>Linum</taxon>
    </lineage>
</organism>
<accession>A0AAV0LJK5</accession>
<dbReference type="PANTHER" id="PTHR33077:SF60">
    <property type="entry name" value="TIFY DOMAIN-CONTAINING PROTEIN"/>
    <property type="match status" value="1"/>
</dbReference>
<evidence type="ECO:0000256" key="1">
    <source>
        <dbReference type="ARBA" id="ARBA00008614"/>
    </source>
</evidence>
<comment type="subcellular location">
    <subcellularLocation>
        <location evidence="2">Nucleus</location>
    </subcellularLocation>
</comment>
<feature type="region of interest" description="Disordered" evidence="3">
    <location>
        <begin position="1"/>
        <end position="39"/>
    </location>
</feature>
<dbReference type="GO" id="GO:2000022">
    <property type="term" value="P:regulation of jasmonic acid mediated signaling pathway"/>
    <property type="evidence" value="ECO:0007669"/>
    <property type="project" value="UniProtKB-UniRule"/>
</dbReference>
<evidence type="ECO:0000259" key="4">
    <source>
        <dbReference type="PROSITE" id="PS51320"/>
    </source>
</evidence>
<dbReference type="InterPro" id="IPR040390">
    <property type="entry name" value="TIFY/JAZ"/>
</dbReference>
<feature type="domain" description="Tify" evidence="4">
    <location>
        <begin position="243"/>
        <end position="278"/>
    </location>
</feature>
<feature type="compositionally biased region" description="Polar residues" evidence="3">
    <location>
        <begin position="69"/>
        <end position="79"/>
    </location>
</feature>
<dbReference type="Proteomes" id="UP001154282">
    <property type="component" value="Unassembled WGS sequence"/>
</dbReference>
<keyword evidence="2" id="KW-1184">Jasmonic acid signaling pathway</keyword>
<dbReference type="PROSITE" id="PS51320">
    <property type="entry name" value="TIFY"/>
    <property type="match status" value="1"/>
</dbReference>
<sequence length="331" mass="35816">MVSQSTIQNRPPPFSHPTAPETETPRHTGSYPRPQFGFSLRLPKPHPLLLHFVVSSPPSLTPFSRPHSPKSSSAITRLTSPGSLCQGVMQSAADETAARSPLEKPLHQLTEDDISQLTREDCRRFLKEKGMRRPSWNKSQAIQQVISLKTLLEAPPESDDGQPPPRRRYIPRPDNGHRAPANPSVSVRVTAADSPISAPAEESAPYRRHDPPLNDIPASAPVVRHAAADNDSVSPRSTGAAAATEQAGQMTIFYCGKVNVYDGMPRDKARVILQLAASPLPLTQDSSPDGNQPVWAFPGQSETQGPKAASISSALGFPSMQTGSNIQQVQY</sequence>
<evidence type="ECO:0000313" key="6">
    <source>
        <dbReference type="Proteomes" id="UP001154282"/>
    </source>
</evidence>
<keyword evidence="6" id="KW-1185">Reference proteome</keyword>
<proteinExistence type="inferred from homology"/>
<evidence type="ECO:0000313" key="5">
    <source>
        <dbReference type="EMBL" id="CAI0434087.1"/>
    </source>
</evidence>
<comment type="similarity">
    <text evidence="1 2">Belongs to the TIFY/JAZ family.</text>
</comment>
<feature type="compositionally biased region" description="Polar residues" evidence="3">
    <location>
        <begin position="281"/>
        <end position="290"/>
    </location>
</feature>
<comment type="domain">
    <text evidence="2">The jas domain is required for interaction with COI1.</text>
</comment>
<gene>
    <name evidence="5" type="ORF">LITE_LOCUS24139</name>
</gene>
<name>A0AAV0LJK5_9ROSI</name>
<dbReference type="EMBL" id="CAMGYJ010000006">
    <property type="protein sequence ID" value="CAI0434087.1"/>
    <property type="molecule type" value="Genomic_DNA"/>
</dbReference>
<dbReference type="Pfam" id="PF06200">
    <property type="entry name" value="tify"/>
    <property type="match status" value="1"/>
</dbReference>
<dbReference type="PANTHER" id="PTHR33077">
    <property type="entry name" value="PROTEIN TIFY 4A-RELATED-RELATED"/>
    <property type="match status" value="1"/>
</dbReference>
<evidence type="ECO:0000256" key="2">
    <source>
        <dbReference type="RuleBase" id="RU369065"/>
    </source>
</evidence>
<dbReference type="SMART" id="SM00979">
    <property type="entry name" value="TIFY"/>
    <property type="match status" value="1"/>
</dbReference>
<dbReference type="GO" id="GO:0031347">
    <property type="term" value="P:regulation of defense response"/>
    <property type="evidence" value="ECO:0007669"/>
    <property type="project" value="UniProtKB-UniRule"/>
</dbReference>
<dbReference type="GO" id="GO:0009611">
    <property type="term" value="P:response to wounding"/>
    <property type="evidence" value="ECO:0007669"/>
    <property type="project" value="UniProtKB-UniRule"/>
</dbReference>
<feature type="region of interest" description="Disordered" evidence="3">
    <location>
        <begin position="149"/>
        <end position="244"/>
    </location>
</feature>
<dbReference type="AlphaFoldDB" id="A0AAV0LJK5"/>
<evidence type="ECO:0000256" key="3">
    <source>
        <dbReference type="SAM" id="MobiDB-lite"/>
    </source>
</evidence>